<evidence type="ECO:0000313" key="2">
    <source>
        <dbReference type="Proteomes" id="UP000299102"/>
    </source>
</evidence>
<organism evidence="1 2">
    <name type="scientific">Eumeta variegata</name>
    <name type="common">Bagworm moth</name>
    <name type="synonym">Eumeta japonica</name>
    <dbReference type="NCBI Taxonomy" id="151549"/>
    <lineage>
        <taxon>Eukaryota</taxon>
        <taxon>Metazoa</taxon>
        <taxon>Ecdysozoa</taxon>
        <taxon>Arthropoda</taxon>
        <taxon>Hexapoda</taxon>
        <taxon>Insecta</taxon>
        <taxon>Pterygota</taxon>
        <taxon>Neoptera</taxon>
        <taxon>Endopterygota</taxon>
        <taxon>Lepidoptera</taxon>
        <taxon>Glossata</taxon>
        <taxon>Ditrysia</taxon>
        <taxon>Tineoidea</taxon>
        <taxon>Psychidae</taxon>
        <taxon>Oiketicinae</taxon>
        <taxon>Eumeta</taxon>
    </lineage>
</organism>
<dbReference type="AlphaFoldDB" id="A0A4C1W7B2"/>
<dbReference type="EMBL" id="BGZK01000476">
    <property type="protein sequence ID" value="GBP46064.1"/>
    <property type="molecule type" value="Genomic_DNA"/>
</dbReference>
<dbReference type="Proteomes" id="UP000299102">
    <property type="component" value="Unassembled WGS sequence"/>
</dbReference>
<dbReference type="STRING" id="151549.A0A4C1W7B2"/>
<evidence type="ECO:0000313" key="1">
    <source>
        <dbReference type="EMBL" id="GBP46064.1"/>
    </source>
</evidence>
<proteinExistence type="predicted"/>
<protein>
    <submittedName>
        <fullName evidence="1">Uncharacterized protein</fullName>
    </submittedName>
</protein>
<keyword evidence="2" id="KW-1185">Reference proteome</keyword>
<reference evidence="1 2" key="1">
    <citation type="journal article" date="2019" name="Commun. Biol.">
        <title>The bagworm genome reveals a unique fibroin gene that provides high tensile strength.</title>
        <authorList>
            <person name="Kono N."/>
            <person name="Nakamura H."/>
            <person name="Ohtoshi R."/>
            <person name="Tomita M."/>
            <person name="Numata K."/>
            <person name="Arakawa K."/>
        </authorList>
    </citation>
    <scope>NUCLEOTIDE SEQUENCE [LARGE SCALE GENOMIC DNA]</scope>
</reference>
<gene>
    <name evidence="1" type="ORF">EVAR_41417_1</name>
</gene>
<comment type="caution">
    <text evidence="1">The sequence shown here is derived from an EMBL/GenBank/DDBJ whole genome shotgun (WGS) entry which is preliminary data.</text>
</comment>
<name>A0A4C1W7B2_EUMVA</name>
<dbReference type="OrthoDB" id="414730at2759"/>
<sequence length="98" mass="11321">MSKKHFGFKWGRSTIDAGIKLVEKIFEGWEHLWNVIEVLCHLSKTFDYVNHETLIRKLHPYGVTGRILNLLASYLTNSVQKVDMNMRSSGFVVRMGVP</sequence>
<accession>A0A4C1W7B2</accession>